<evidence type="ECO:0000313" key="1">
    <source>
        <dbReference type="EMBL" id="GAA3661660.1"/>
    </source>
</evidence>
<keyword evidence="2" id="KW-1185">Reference proteome</keyword>
<organism evidence="1 2">
    <name type="scientific">Lentzea roselyniae</name>
    <dbReference type="NCBI Taxonomy" id="531940"/>
    <lineage>
        <taxon>Bacteria</taxon>
        <taxon>Bacillati</taxon>
        <taxon>Actinomycetota</taxon>
        <taxon>Actinomycetes</taxon>
        <taxon>Pseudonocardiales</taxon>
        <taxon>Pseudonocardiaceae</taxon>
        <taxon>Lentzea</taxon>
    </lineage>
</organism>
<reference evidence="2" key="1">
    <citation type="journal article" date="2019" name="Int. J. Syst. Evol. Microbiol.">
        <title>The Global Catalogue of Microorganisms (GCM) 10K type strain sequencing project: providing services to taxonomists for standard genome sequencing and annotation.</title>
        <authorList>
            <consortium name="The Broad Institute Genomics Platform"/>
            <consortium name="The Broad Institute Genome Sequencing Center for Infectious Disease"/>
            <person name="Wu L."/>
            <person name="Ma J."/>
        </authorList>
    </citation>
    <scope>NUCLEOTIDE SEQUENCE [LARGE SCALE GENOMIC DNA]</scope>
    <source>
        <strain evidence="2">JCM 17494</strain>
    </source>
</reference>
<sequence>MRRVEILPWSSSTVVSSRLPDSAAAQVGRDDLCGSGSGLTGSEPDQPLLHAFPFTVKAVGSDPLPEALNPM</sequence>
<dbReference type="Proteomes" id="UP001500711">
    <property type="component" value="Unassembled WGS sequence"/>
</dbReference>
<name>A0ABP7BIA5_9PSEU</name>
<dbReference type="EMBL" id="BAABBE010000016">
    <property type="protein sequence ID" value="GAA3661660.1"/>
    <property type="molecule type" value="Genomic_DNA"/>
</dbReference>
<evidence type="ECO:0000313" key="2">
    <source>
        <dbReference type="Proteomes" id="UP001500711"/>
    </source>
</evidence>
<protein>
    <submittedName>
        <fullName evidence="1">Uncharacterized protein</fullName>
    </submittedName>
</protein>
<comment type="caution">
    <text evidence="1">The sequence shown here is derived from an EMBL/GenBank/DDBJ whole genome shotgun (WGS) entry which is preliminary data.</text>
</comment>
<proteinExistence type="predicted"/>
<gene>
    <name evidence="1" type="ORF">GCM10022267_54830</name>
</gene>
<accession>A0ABP7BIA5</accession>